<feature type="chain" id="PRO_5046311531" evidence="2">
    <location>
        <begin position="28"/>
        <end position="97"/>
    </location>
</feature>
<dbReference type="EMBL" id="JANUGW010000035">
    <property type="protein sequence ID" value="MCS0585429.1"/>
    <property type="molecule type" value="Genomic_DNA"/>
</dbReference>
<keyword evidence="1" id="KW-1133">Transmembrane helix</keyword>
<keyword evidence="2" id="KW-0732">Signal</keyword>
<keyword evidence="4" id="KW-1185">Reference proteome</keyword>
<feature type="transmembrane region" description="Helical" evidence="1">
    <location>
        <begin position="70"/>
        <end position="91"/>
    </location>
</feature>
<name>A0ABT1ZZT0_9BURK</name>
<dbReference type="InterPro" id="IPR007039">
    <property type="entry name" value="TrbC/VirB2"/>
</dbReference>
<comment type="caution">
    <text evidence="3">The sequence shown here is derived from an EMBL/GenBank/DDBJ whole genome shotgun (WGS) entry which is preliminary data.</text>
</comment>
<reference evidence="3 4" key="1">
    <citation type="submission" date="2022-08" db="EMBL/GenBank/DDBJ databases">
        <title>Reclassification of Massilia species as members of the genera Telluria, Duganella, Pseudoduganella, Mokoshia gen. nov. and Zemynaea gen. nov. using orthogonal and non-orthogonal genome-based approaches.</title>
        <authorList>
            <person name="Bowman J.P."/>
        </authorList>
    </citation>
    <scope>NUCLEOTIDE SEQUENCE [LARGE SCALE GENOMIC DNA]</scope>
    <source>
        <strain evidence="3 4">JCM 31316</strain>
    </source>
</reference>
<feature type="transmembrane region" description="Helical" evidence="1">
    <location>
        <begin position="43"/>
        <end position="63"/>
    </location>
</feature>
<evidence type="ECO:0000256" key="1">
    <source>
        <dbReference type="SAM" id="Phobius"/>
    </source>
</evidence>
<keyword evidence="1" id="KW-0812">Transmembrane</keyword>
<evidence type="ECO:0000256" key="2">
    <source>
        <dbReference type="SAM" id="SignalP"/>
    </source>
</evidence>
<keyword evidence="1" id="KW-0472">Membrane</keyword>
<dbReference type="RefSeq" id="WP_258819953.1">
    <property type="nucleotide sequence ID" value="NZ_JANUGW010000035.1"/>
</dbReference>
<dbReference type="Pfam" id="PF04956">
    <property type="entry name" value="TrbC"/>
    <property type="match status" value="1"/>
</dbReference>
<dbReference type="Proteomes" id="UP001204151">
    <property type="component" value="Unassembled WGS sequence"/>
</dbReference>
<evidence type="ECO:0000313" key="3">
    <source>
        <dbReference type="EMBL" id="MCS0585429.1"/>
    </source>
</evidence>
<protein>
    <submittedName>
        <fullName evidence="3">TrbC/VirB2 family protein</fullName>
    </submittedName>
</protein>
<feature type="signal peptide" evidence="2">
    <location>
        <begin position="1"/>
        <end position="27"/>
    </location>
</feature>
<accession>A0ABT1ZZT0</accession>
<evidence type="ECO:0000313" key="4">
    <source>
        <dbReference type="Proteomes" id="UP001204151"/>
    </source>
</evidence>
<gene>
    <name evidence="3" type="ORF">NX784_27995</name>
</gene>
<sequence length="97" mass="10348">MKTARSLQRVLSRLAFACGLLPALAFAAPPFANSGTQLKADIVQTLTPFAGFAVFVVGVLCLMGRVNWGWFVGGVIGVIMMFGNDQIVAWIRAFTGV</sequence>
<proteinExistence type="predicted"/>
<organism evidence="3 4">
    <name type="scientific">Massilia pinisoli</name>
    <dbReference type="NCBI Taxonomy" id="1772194"/>
    <lineage>
        <taxon>Bacteria</taxon>
        <taxon>Pseudomonadati</taxon>
        <taxon>Pseudomonadota</taxon>
        <taxon>Betaproteobacteria</taxon>
        <taxon>Burkholderiales</taxon>
        <taxon>Oxalobacteraceae</taxon>
        <taxon>Telluria group</taxon>
        <taxon>Massilia</taxon>
    </lineage>
</organism>